<name>A0A0F8ZP66_9ZZZZ</name>
<sequence>MSEIDKAELDRDISREPTPADCEELDLTDKCYITGRRCCVWLDGICHAKDAGEVTP</sequence>
<proteinExistence type="predicted"/>
<gene>
    <name evidence="1" type="ORF">LCGC14_2946630</name>
</gene>
<accession>A0A0F8ZP66</accession>
<protein>
    <submittedName>
        <fullName evidence="1">Uncharacterized protein</fullName>
    </submittedName>
</protein>
<dbReference type="AlphaFoldDB" id="A0A0F8ZP66"/>
<evidence type="ECO:0000313" key="1">
    <source>
        <dbReference type="EMBL" id="KKK68184.1"/>
    </source>
</evidence>
<reference evidence="1" key="1">
    <citation type="journal article" date="2015" name="Nature">
        <title>Complex archaea that bridge the gap between prokaryotes and eukaryotes.</title>
        <authorList>
            <person name="Spang A."/>
            <person name="Saw J.H."/>
            <person name="Jorgensen S.L."/>
            <person name="Zaremba-Niedzwiedzka K."/>
            <person name="Martijn J."/>
            <person name="Lind A.E."/>
            <person name="van Eijk R."/>
            <person name="Schleper C."/>
            <person name="Guy L."/>
            <person name="Ettema T.J."/>
        </authorList>
    </citation>
    <scope>NUCLEOTIDE SEQUENCE</scope>
</reference>
<organism evidence="1">
    <name type="scientific">marine sediment metagenome</name>
    <dbReference type="NCBI Taxonomy" id="412755"/>
    <lineage>
        <taxon>unclassified sequences</taxon>
        <taxon>metagenomes</taxon>
        <taxon>ecological metagenomes</taxon>
    </lineage>
</organism>
<dbReference type="EMBL" id="LAZR01059256">
    <property type="protein sequence ID" value="KKK68184.1"/>
    <property type="molecule type" value="Genomic_DNA"/>
</dbReference>
<comment type="caution">
    <text evidence="1">The sequence shown here is derived from an EMBL/GenBank/DDBJ whole genome shotgun (WGS) entry which is preliminary data.</text>
</comment>